<evidence type="ECO:0000256" key="1">
    <source>
        <dbReference type="ARBA" id="ARBA00004282"/>
    </source>
</evidence>
<feature type="compositionally biased region" description="Polar residues" evidence="5">
    <location>
        <begin position="763"/>
        <end position="773"/>
    </location>
</feature>
<evidence type="ECO:0000256" key="2">
    <source>
        <dbReference type="ARBA" id="ARBA00004496"/>
    </source>
</evidence>
<dbReference type="InterPro" id="IPR019747">
    <property type="entry name" value="FERM_CS"/>
</dbReference>
<dbReference type="OrthoDB" id="6235974at2759"/>
<dbReference type="CDD" id="cd17108">
    <property type="entry name" value="FERM_F1_EPB41L5_like"/>
    <property type="match status" value="1"/>
</dbReference>
<gene>
    <name evidence="8" type="ORF">B4U79_00585</name>
    <name evidence="7" type="ORF">B4U79_03877</name>
</gene>
<dbReference type="CDD" id="cd14473">
    <property type="entry name" value="FERM_B-lobe"/>
    <property type="match status" value="1"/>
</dbReference>
<dbReference type="Pfam" id="PF08736">
    <property type="entry name" value="FA"/>
    <property type="match status" value="1"/>
</dbReference>
<dbReference type="GO" id="GO:0005886">
    <property type="term" value="C:plasma membrane"/>
    <property type="evidence" value="ECO:0007669"/>
    <property type="project" value="UniProtKB-ARBA"/>
</dbReference>
<dbReference type="SMART" id="SM01196">
    <property type="entry name" value="FERM_C"/>
    <property type="match status" value="1"/>
</dbReference>
<comment type="subcellular location">
    <subcellularLocation>
        <location evidence="1">Cell junction</location>
    </subcellularLocation>
    <subcellularLocation>
        <location evidence="2">Cytoplasm</location>
    </subcellularLocation>
</comment>
<dbReference type="GO" id="GO:0005856">
    <property type="term" value="C:cytoskeleton"/>
    <property type="evidence" value="ECO:0007669"/>
    <property type="project" value="TreeGrafter"/>
</dbReference>
<dbReference type="PROSITE" id="PS00660">
    <property type="entry name" value="FERM_1"/>
    <property type="match status" value="1"/>
</dbReference>
<dbReference type="InterPro" id="IPR035963">
    <property type="entry name" value="FERM_2"/>
</dbReference>
<dbReference type="FunFam" id="2.30.29.30:FF:000002">
    <property type="entry name" value="Band 4.1-like protein 5 isoform 1"/>
    <property type="match status" value="1"/>
</dbReference>
<feature type="region of interest" description="Disordered" evidence="5">
    <location>
        <begin position="216"/>
        <end position="239"/>
    </location>
</feature>
<dbReference type="Pfam" id="PF00373">
    <property type="entry name" value="FERM_M"/>
    <property type="match status" value="1"/>
</dbReference>
<feature type="region of interest" description="Disordered" evidence="5">
    <location>
        <begin position="440"/>
        <end position="475"/>
    </location>
</feature>
<dbReference type="InterPro" id="IPR018979">
    <property type="entry name" value="FERM_N"/>
</dbReference>
<dbReference type="PANTHER" id="PTHR23280">
    <property type="entry name" value="4.1 G PROTEIN"/>
    <property type="match status" value="1"/>
</dbReference>
<name>A0A3S3P6X4_9ACAR</name>
<dbReference type="GO" id="GO:0070161">
    <property type="term" value="C:anchoring junction"/>
    <property type="evidence" value="ECO:0007669"/>
    <property type="project" value="UniProtKB-SubCell"/>
</dbReference>
<dbReference type="InterPro" id="IPR000299">
    <property type="entry name" value="FERM_domain"/>
</dbReference>
<dbReference type="SMART" id="SM00295">
    <property type="entry name" value="B41"/>
    <property type="match status" value="1"/>
</dbReference>
<evidence type="ECO:0000313" key="7">
    <source>
        <dbReference type="EMBL" id="RWS16190.1"/>
    </source>
</evidence>
<dbReference type="InterPro" id="IPR019748">
    <property type="entry name" value="FERM_central"/>
</dbReference>
<evidence type="ECO:0000313" key="8">
    <source>
        <dbReference type="EMBL" id="RWS16192.1"/>
    </source>
</evidence>
<dbReference type="EMBL" id="NCKU01000273">
    <property type="protein sequence ID" value="RWS16192.1"/>
    <property type="molecule type" value="Genomic_DNA"/>
</dbReference>
<dbReference type="PRINTS" id="PR00935">
    <property type="entry name" value="BAND41"/>
</dbReference>
<reference evidence="7 9" key="1">
    <citation type="journal article" date="2018" name="Gigascience">
        <title>Genomes of trombidid mites reveal novel predicted allergens and laterally-transferred genes associated with secondary metabolism.</title>
        <authorList>
            <person name="Dong X."/>
            <person name="Chaisiri K."/>
            <person name="Xia D."/>
            <person name="Armstrong S.D."/>
            <person name="Fang Y."/>
            <person name="Donnelly M.J."/>
            <person name="Kadowaki T."/>
            <person name="McGarry J.W."/>
            <person name="Darby A.C."/>
            <person name="Makepeace B.L."/>
        </authorList>
    </citation>
    <scope>NUCLEOTIDE SEQUENCE [LARGE SCALE GENOMIC DNA]</scope>
    <source>
        <strain evidence="7">UoL-WK</strain>
    </source>
</reference>
<dbReference type="GO" id="GO:0009887">
    <property type="term" value="P:animal organ morphogenesis"/>
    <property type="evidence" value="ECO:0007669"/>
    <property type="project" value="UniProtKB-ARBA"/>
</dbReference>
<keyword evidence="4" id="KW-0965">Cell junction</keyword>
<protein>
    <submittedName>
        <fullName evidence="7">FERM domain containing protein-like protein</fullName>
    </submittedName>
</protein>
<dbReference type="SMART" id="SM01195">
    <property type="entry name" value="FA"/>
    <property type="match status" value="1"/>
</dbReference>
<keyword evidence="9" id="KW-1185">Reference proteome</keyword>
<dbReference type="GO" id="GO:0048731">
    <property type="term" value="P:system development"/>
    <property type="evidence" value="ECO:0007669"/>
    <property type="project" value="UniProtKB-ARBA"/>
</dbReference>
<dbReference type="CDD" id="cd13186">
    <property type="entry name" value="FERM_C_NBL4_NBL5"/>
    <property type="match status" value="1"/>
</dbReference>
<dbReference type="FunFam" id="3.10.20.90:FF:000024">
    <property type="entry name" value="Erythrocyte membrane protein band 4.1-like 5"/>
    <property type="match status" value="1"/>
</dbReference>
<dbReference type="Pfam" id="PF09379">
    <property type="entry name" value="FERM_N"/>
    <property type="match status" value="1"/>
</dbReference>
<dbReference type="SUPFAM" id="SSF47031">
    <property type="entry name" value="Second domain of FERM"/>
    <property type="match status" value="1"/>
</dbReference>
<dbReference type="GO" id="GO:0031032">
    <property type="term" value="P:actomyosin structure organization"/>
    <property type="evidence" value="ECO:0007669"/>
    <property type="project" value="TreeGrafter"/>
</dbReference>
<dbReference type="InterPro" id="IPR011993">
    <property type="entry name" value="PH-like_dom_sf"/>
</dbReference>
<evidence type="ECO:0000259" key="6">
    <source>
        <dbReference type="PROSITE" id="PS50057"/>
    </source>
</evidence>
<dbReference type="Gene3D" id="2.30.29.30">
    <property type="entry name" value="Pleckstrin-homology domain (PH domain)/Phosphotyrosine-binding domain (PTB)"/>
    <property type="match status" value="1"/>
</dbReference>
<evidence type="ECO:0000256" key="3">
    <source>
        <dbReference type="ARBA" id="ARBA00022490"/>
    </source>
</evidence>
<dbReference type="SUPFAM" id="SSF54236">
    <property type="entry name" value="Ubiquitin-like"/>
    <property type="match status" value="1"/>
</dbReference>
<dbReference type="EMBL" id="NCKU01000274">
    <property type="protein sequence ID" value="RWS16190.1"/>
    <property type="molecule type" value="Genomic_DNA"/>
</dbReference>
<keyword evidence="3" id="KW-0963">Cytoplasm</keyword>
<feature type="compositionally biased region" description="Acidic residues" evidence="5">
    <location>
        <begin position="730"/>
        <end position="747"/>
    </location>
</feature>
<dbReference type="InterPro" id="IPR014352">
    <property type="entry name" value="FERM/acyl-CoA-bd_prot_sf"/>
</dbReference>
<dbReference type="InterPro" id="IPR014847">
    <property type="entry name" value="FA"/>
</dbReference>
<dbReference type="GO" id="GO:0005737">
    <property type="term" value="C:cytoplasm"/>
    <property type="evidence" value="ECO:0007669"/>
    <property type="project" value="UniProtKB-SubCell"/>
</dbReference>
<proteinExistence type="predicted"/>
<dbReference type="InterPro" id="IPR018980">
    <property type="entry name" value="FERM_PH-like_C"/>
</dbReference>
<dbReference type="FunFam" id="1.20.80.10:FF:000003">
    <property type="entry name" value="Tyrosine-protein phosphatase non-receptor type 4"/>
    <property type="match status" value="1"/>
</dbReference>
<feature type="compositionally biased region" description="Basic and acidic residues" evidence="5">
    <location>
        <begin position="226"/>
        <end position="239"/>
    </location>
</feature>
<accession>A0A3S3P6X4</accession>
<comment type="caution">
    <text evidence="7">The sequence shown here is derived from an EMBL/GenBank/DDBJ whole genome shotgun (WGS) entry which is preliminary data.</text>
</comment>
<reference evidence="7" key="2">
    <citation type="submission" date="2018-11" db="EMBL/GenBank/DDBJ databases">
        <title>Trombidioid mite genomics.</title>
        <authorList>
            <person name="Dong X."/>
        </authorList>
    </citation>
    <scope>NUCLEOTIDE SEQUENCE</scope>
    <source>
        <strain evidence="7">UoL-WK</strain>
    </source>
</reference>
<dbReference type="Gene3D" id="3.10.20.90">
    <property type="entry name" value="Phosphatidylinositol 3-kinase Catalytic Subunit, Chain A, domain 1"/>
    <property type="match status" value="1"/>
</dbReference>
<sequence>MLRFLSKRFGRSEARKRQLQDPSGKSHTFPLFGANLTVNSKNCIHCQILLLDGSDVTIYIGKKALGGELFDALCSQINLKQETDYFGLQYTDHTSVQHWLDYTKSVRKQVKIGPPFTFHLRVKFYSSDPNNLKDEYVRYLFFLQLKQDILSGKLPCNDDVAAKLAALSLQSEFGDFEENEHDEAFVSEFRFVPNQYEALERQILEEWRALRPKQLTPNATGVASETPEKEVEEMKSKGKEERELVQSFSKMSMFEKPRPASLQSKLKASRKPMQSVISYDQTSITSTTSLTSAAAEKLYLNKAKWLEMYGVDMHTVLGKDGNEYYLGLTPTGILVFEGKSKIGLFFWPKITRLDFKGKKLTLVVVEDDDEGREQQHTFVFRMHTVKTCKHLWKCAVEHHSFFRLKTSAVPAVKQKQHFVRMGSRFRYSGRTEFQATIEQQTMKEQESRFERRPSQRYTSRRRNQNQASCKNNAAKTKGIENVNKEVPKTVKQEKSVLDSPTAKKIAVPLQKTSTNATTETAEERLDNLIKSLTKNESSKDRNDFKSDAIVESSSMTIDTGENIKKANANDNQSAKVVVGPNIVVPNNQVQNVAKSRAVIPDMKCNILKAKEQNLQQQTIQNGNVCNTCNVDSHDEETSGMSTRAENTVTTSASGIKNNLEEDLMELSDHYDDEIPLLGAADVNNITVIVVGNGCDSNGVNKKEVKTEVKEVKEIKEIKNDIKMIGNPDSGNEDTADDEEDEDIDDDQPVLRETSFAGAHPVTRSVTINAGNKSNGDKIPSSVVRRSHTVVKKSVMTTEL</sequence>
<dbReference type="InterPro" id="IPR029071">
    <property type="entry name" value="Ubiquitin-like_domsf"/>
</dbReference>
<evidence type="ECO:0000256" key="5">
    <source>
        <dbReference type="SAM" id="MobiDB-lite"/>
    </source>
</evidence>
<dbReference type="Pfam" id="PF09380">
    <property type="entry name" value="FERM_C"/>
    <property type="match status" value="1"/>
</dbReference>
<organism evidence="7 9">
    <name type="scientific">Dinothrombium tinctorium</name>
    <dbReference type="NCBI Taxonomy" id="1965070"/>
    <lineage>
        <taxon>Eukaryota</taxon>
        <taxon>Metazoa</taxon>
        <taxon>Ecdysozoa</taxon>
        <taxon>Arthropoda</taxon>
        <taxon>Chelicerata</taxon>
        <taxon>Arachnida</taxon>
        <taxon>Acari</taxon>
        <taxon>Acariformes</taxon>
        <taxon>Trombidiformes</taxon>
        <taxon>Prostigmata</taxon>
        <taxon>Anystina</taxon>
        <taxon>Parasitengona</taxon>
        <taxon>Trombidioidea</taxon>
        <taxon>Trombidiidae</taxon>
        <taxon>Dinothrombium</taxon>
    </lineage>
</organism>
<dbReference type="Proteomes" id="UP000285301">
    <property type="component" value="Unassembled WGS sequence"/>
</dbReference>
<dbReference type="STRING" id="1965070.A0A3S3P6X4"/>
<dbReference type="Gene3D" id="1.20.80.10">
    <property type="match status" value="1"/>
</dbReference>
<feature type="region of interest" description="Disordered" evidence="5">
    <location>
        <begin position="721"/>
        <end position="799"/>
    </location>
</feature>
<feature type="compositionally biased region" description="Basic and acidic residues" evidence="5">
    <location>
        <begin position="441"/>
        <end position="453"/>
    </location>
</feature>
<dbReference type="InterPro" id="IPR019749">
    <property type="entry name" value="Band_41_domain"/>
</dbReference>
<evidence type="ECO:0000256" key="4">
    <source>
        <dbReference type="ARBA" id="ARBA00022949"/>
    </source>
</evidence>
<dbReference type="SUPFAM" id="SSF50729">
    <property type="entry name" value="PH domain-like"/>
    <property type="match status" value="1"/>
</dbReference>
<feature type="compositionally biased region" description="Polar residues" evidence="5">
    <location>
        <begin position="464"/>
        <end position="474"/>
    </location>
</feature>
<feature type="domain" description="FERM" evidence="6">
    <location>
        <begin position="44"/>
        <end position="406"/>
    </location>
</feature>
<dbReference type="PROSITE" id="PS50057">
    <property type="entry name" value="FERM_3"/>
    <property type="match status" value="1"/>
</dbReference>
<dbReference type="PANTHER" id="PTHR23280:SF25">
    <property type="entry name" value="MOESIN_EZRIN_RADIXIN HOMOLOG 1"/>
    <property type="match status" value="1"/>
</dbReference>
<dbReference type="AlphaFoldDB" id="A0A3S3P6X4"/>
<evidence type="ECO:0000313" key="9">
    <source>
        <dbReference type="Proteomes" id="UP000285301"/>
    </source>
</evidence>